<dbReference type="Ensembl" id="ENSNMLT00000037354.1">
    <property type="protein sequence ID" value="ENSNMLP00000033528.1"/>
    <property type="gene ID" value="ENSNMLG00000020950.1"/>
</dbReference>
<protein>
    <recommendedName>
        <fullName evidence="2">Retrotransposon gag domain-containing protein</fullName>
    </recommendedName>
</protein>
<evidence type="ECO:0000313" key="4">
    <source>
        <dbReference type="Proteomes" id="UP000694523"/>
    </source>
</evidence>
<dbReference type="PANTHER" id="PTHR15503">
    <property type="entry name" value="LDOC1 RELATED"/>
    <property type="match status" value="1"/>
</dbReference>
<keyword evidence="4" id="KW-1185">Reference proteome</keyword>
<dbReference type="InterPro" id="IPR032567">
    <property type="entry name" value="RTL1-rel"/>
</dbReference>
<name>A0A8C6U8R8_9GOBI</name>
<evidence type="ECO:0000256" key="1">
    <source>
        <dbReference type="SAM" id="MobiDB-lite"/>
    </source>
</evidence>
<proteinExistence type="predicted"/>
<dbReference type="AlphaFoldDB" id="A0A8C6U8R8"/>
<evidence type="ECO:0000313" key="3">
    <source>
        <dbReference type="Ensembl" id="ENSNMLP00000033528.1"/>
    </source>
</evidence>
<reference evidence="3" key="2">
    <citation type="submission" date="2025-09" db="UniProtKB">
        <authorList>
            <consortium name="Ensembl"/>
        </authorList>
    </citation>
    <scope>IDENTIFICATION</scope>
</reference>
<dbReference type="InterPro" id="IPR005162">
    <property type="entry name" value="Retrotrans_gag_dom"/>
</dbReference>
<feature type="domain" description="Retrotransposon gag" evidence="2">
    <location>
        <begin position="144"/>
        <end position="235"/>
    </location>
</feature>
<sequence>MNPTDSDAVSPSSIDSEQIRHALASQGVLVGRHEQALKEVIDQLRELSTNVSQIGHHVNQLSTVLASSAAASTSNPSPPATTAQPAVRTRDTPLRASAPREPHIPTPERYYGDLGSCGRFLLQCSLVFDQQSNTYAADKSRISFVLSLLGGKASQWATAVWEANSPICWSYRDFSDEMRKIFDHPVRGKEAAKRLLALHQGASSVAQYAIDFRILAAESGWDDAALQGVFMRGLAENIKDELAARDETESLEELISLAIRLDNRLRERRREKASRQPVSRLPCTPFATLLSHPYLLHHHLCFPILPNLLRLKNPCSWAGPTFR</sequence>
<feature type="compositionally biased region" description="Low complexity" evidence="1">
    <location>
        <begin position="69"/>
        <end position="86"/>
    </location>
</feature>
<feature type="region of interest" description="Disordered" evidence="1">
    <location>
        <begin position="69"/>
        <end position="107"/>
    </location>
</feature>
<dbReference type="Pfam" id="PF03732">
    <property type="entry name" value="Retrotrans_gag"/>
    <property type="match status" value="1"/>
</dbReference>
<dbReference type="PANTHER" id="PTHR15503:SF36">
    <property type="entry name" value="RETROTRANSPOSON GAG-LIKE PROTEIN 5"/>
    <property type="match status" value="1"/>
</dbReference>
<dbReference type="Proteomes" id="UP000694523">
    <property type="component" value="Unplaced"/>
</dbReference>
<organism evidence="3 4">
    <name type="scientific">Neogobius melanostomus</name>
    <name type="common">round goby</name>
    <dbReference type="NCBI Taxonomy" id="47308"/>
    <lineage>
        <taxon>Eukaryota</taxon>
        <taxon>Metazoa</taxon>
        <taxon>Chordata</taxon>
        <taxon>Craniata</taxon>
        <taxon>Vertebrata</taxon>
        <taxon>Euteleostomi</taxon>
        <taxon>Actinopterygii</taxon>
        <taxon>Neopterygii</taxon>
        <taxon>Teleostei</taxon>
        <taxon>Neoteleostei</taxon>
        <taxon>Acanthomorphata</taxon>
        <taxon>Gobiaria</taxon>
        <taxon>Gobiiformes</taxon>
        <taxon>Gobioidei</taxon>
        <taxon>Gobiidae</taxon>
        <taxon>Benthophilinae</taxon>
        <taxon>Neogobiini</taxon>
        <taxon>Neogobius</taxon>
    </lineage>
</organism>
<accession>A0A8C6U8R8</accession>
<reference evidence="3" key="1">
    <citation type="submission" date="2025-08" db="UniProtKB">
        <authorList>
            <consortium name="Ensembl"/>
        </authorList>
    </citation>
    <scope>IDENTIFICATION</scope>
</reference>
<evidence type="ECO:0000259" key="2">
    <source>
        <dbReference type="Pfam" id="PF03732"/>
    </source>
</evidence>
<feature type="compositionally biased region" description="Basic and acidic residues" evidence="1">
    <location>
        <begin position="88"/>
        <end position="103"/>
    </location>
</feature>